<protein>
    <recommendedName>
        <fullName evidence="7">ESX secretion-associated protein EspG</fullName>
    </recommendedName>
</protein>
<dbReference type="Pfam" id="PF14011">
    <property type="entry name" value="ESX-1_EspG"/>
    <property type="match status" value="1"/>
</dbReference>
<dbReference type="RefSeq" id="WP_345493659.1">
    <property type="nucleotide sequence ID" value="NZ_BAABJM010000001.1"/>
</dbReference>
<evidence type="ECO:0000313" key="5">
    <source>
        <dbReference type="EMBL" id="GAA5044929.1"/>
    </source>
</evidence>
<sequence length="257" mass="29314">MADWRFTGQEFEILWSAYGRDRLPYPLQYRPAEMDFADLKREREAAVETLLTRYSTELERALDLLLDPEVRIESKGLGGHDVAFRFHGAVRGRAGATLVQLPGSDQDTGADVLASFCTAKEVAKRAVTSLPKRSAGTHPPIEVRREQVGADRTRPVRADYEVSVIDQLDRIFQRERIALGEVMVCPGPAIDARPSYGRGFWWMDYADGRYYVKTGDPIVARPMNASAMANEIYRLATHTQRFYLEDKEHDEYLRARR</sequence>
<organism evidence="5 6">
    <name type="scientific">Nocardia callitridis</name>
    <dbReference type="NCBI Taxonomy" id="648753"/>
    <lineage>
        <taxon>Bacteria</taxon>
        <taxon>Bacillati</taxon>
        <taxon>Actinomycetota</taxon>
        <taxon>Actinomycetes</taxon>
        <taxon>Mycobacteriales</taxon>
        <taxon>Nocardiaceae</taxon>
        <taxon>Nocardia</taxon>
    </lineage>
</organism>
<keyword evidence="6" id="KW-1185">Reference proteome</keyword>
<reference evidence="6" key="1">
    <citation type="journal article" date="2019" name="Int. J. Syst. Evol. Microbiol.">
        <title>The Global Catalogue of Microorganisms (GCM) 10K type strain sequencing project: providing services to taxonomists for standard genome sequencing and annotation.</title>
        <authorList>
            <consortium name="The Broad Institute Genomics Platform"/>
            <consortium name="The Broad Institute Genome Sequencing Center for Infectious Disease"/>
            <person name="Wu L."/>
            <person name="Ma J."/>
        </authorList>
    </citation>
    <scope>NUCLEOTIDE SEQUENCE [LARGE SCALE GENOMIC DNA]</scope>
    <source>
        <strain evidence="6">JCM 18298</strain>
    </source>
</reference>
<comment type="caution">
    <text evidence="5">The sequence shown here is derived from an EMBL/GenBank/DDBJ whole genome shotgun (WGS) entry which is preliminary data.</text>
</comment>
<evidence type="ECO:0000313" key="6">
    <source>
        <dbReference type="Proteomes" id="UP001500603"/>
    </source>
</evidence>
<keyword evidence="3" id="KW-0963">Cytoplasm</keyword>
<proteinExistence type="inferred from homology"/>
<comment type="similarity">
    <text evidence="2">Belongs to the EspG family.</text>
</comment>
<dbReference type="InterPro" id="IPR025734">
    <property type="entry name" value="EspG"/>
</dbReference>
<evidence type="ECO:0000256" key="1">
    <source>
        <dbReference type="ARBA" id="ARBA00004496"/>
    </source>
</evidence>
<dbReference type="Proteomes" id="UP001500603">
    <property type="component" value="Unassembled WGS sequence"/>
</dbReference>
<evidence type="ECO:0000256" key="3">
    <source>
        <dbReference type="ARBA" id="ARBA00022490"/>
    </source>
</evidence>
<dbReference type="EMBL" id="BAABJM010000001">
    <property type="protein sequence ID" value="GAA5044929.1"/>
    <property type="molecule type" value="Genomic_DNA"/>
</dbReference>
<evidence type="ECO:0000256" key="2">
    <source>
        <dbReference type="ARBA" id="ARBA00006411"/>
    </source>
</evidence>
<name>A0ABP9JX16_9NOCA</name>
<keyword evidence="4" id="KW-0143">Chaperone</keyword>
<evidence type="ECO:0008006" key="7">
    <source>
        <dbReference type="Google" id="ProtNLM"/>
    </source>
</evidence>
<evidence type="ECO:0000256" key="4">
    <source>
        <dbReference type="ARBA" id="ARBA00023186"/>
    </source>
</evidence>
<gene>
    <name evidence="5" type="ORF">GCM10023318_08350</name>
</gene>
<accession>A0ABP9JX16</accession>
<comment type="subcellular location">
    <subcellularLocation>
        <location evidence="1">Cytoplasm</location>
    </subcellularLocation>
</comment>